<reference evidence="2" key="1">
    <citation type="submission" date="2020-04" db="EMBL/GenBank/DDBJ databases">
        <authorList>
            <person name="Zhang T."/>
        </authorList>
    </citation>
    <scope>NUCLEOTIDE SEQUENCE</scope>
    <source>
        <strain evidence="2">HKST-UBA09</strain>
    </source>
</reference>
<gene>
    <name evidence="2" type="ORF">KC669_00970</name>
</gene>
<dbReference type="EMBL" id="JAGQLF010000007">
    <property type="protein sequence ID" value="MCA9386583.1"/>
    <property type="molecule type" value="Genomic_DNA"/>
</dbReference>
<evidence type="ECO:0000313" key="2">
    <source>
        <dbReference type="EMBL" id="MCA9386583.1"/>
    </source>
</evidence>
<organism evidence="2 3">
    <name type="scientific">Candidatus Dojkabacteria bacterium</name>
    <dbReference type="NCBI Taxonomy" id="2099670"/>
    <lineage>
        <taxon>Bacteria</taxon>
        <taxon>Candidatus Dojkabacteria</taxon>
    </lineage>
</organism>
<reference evidence="2" key="2">
    <citation type="journal article" date="2021" name="Microbiome">
        <title>Successional dynamics and alternative stable states in a saline activated sludge microbial community over 9 years.</title>
        <authorList>
            <person name="Wang Y."/>
            <person name="Ye J."/>
            <person name="Ju F."/>
            <person name="Liu L."/>
            <person name="Boyd J.A."/>
            <person name="Deng Y."/>
            <person name="Parks D.H."/>
            <person name="Jiang X."/>
            <person name="Yin X."/>
            <person name="Woodcroft B.J."/>
            <person name="Tyson G.W."/>
            <person name="Hugenholtz P."/>
            <person name="Polz M.F."/>
            <person name="Zhang T."/>
        </authorList>
    </citation>
    <scope>NUCLEOTIDE SEQUENCE</scope>
    <source>
        <strain evidence="2">HKST-UBA09</strain>
    </source>
</reference>
<keyword evidence="1" id="KW-0472">Membrane</keyword>
<accession>A0A955LAL5</accession>
<protein>
    <submittedName>
        <fullName evidence="2">Uncharacterized protein</fullName>
    </submittedName>
</protein>
<comment type="caution">
    <text evidence="2">The sequence shown here is derived from an EMBL/GenBank/DDBJ whole genome shotgun (WGS) entry which is preliminary data.</text>
</comment>
<evidence type="ECO:0000256" key="1">
    <source>
        <dbReference type="SAM" id="Phobius"/>
    </source>
</evidence>
<dbReference type="Proteomes" id="UP000714915">
    <property type="component" value="Unassembled WGS sequence"/>
</dbReference>
<dbReference type="AlphaFoldDB" id="A0A955LAL5"/>
<sequence length="122" mass="14219">MEDNQTNEQVAIEERIILLEEKVEKLNLLNRYTQMQDEWDKSITRIVLVVIFTYAFVVLFMYFLGVKNPLLNALLPAGAYILSTRTIPYFKKIWIRSYLDAESKLKEETEPKANIPKATSST</sequence>
<evidence type="ECO:0000313" key="3">
    <source>
        <dbReference type="Proteomes" id="UP000714915"/>
    </source>
</evidence>
<keyword evidence="1" id="KW-0812">Transmembrane</keyword>
<proteinExistence type="predicted"/>
<keyword evidence="1" id="KW-1133">Transmembrane helix</keyword>
<name>A0A955LAL5_9BACT</name>
<feature type="transmembrane region" description="Helical" evidence="1">
    <location>
        <begin position="43"/>
        <end position="64"/>
    </location>
</feature>